<dbReference type="InterPro" id="IPR012337">
    <property type="entry name" value="RNaseH-like_sf"/>
</dbReference>
<dbReference type="PANTHER" id="PTHR10642:SF26">
    <property type="entry name" value="RIBONUCLEASE H1"/>
    <property type="match status" value="1"/>
</dbReference>
<evidence type="ECO:0000256" key="1">
    <source>
        <dbReference type="ARBA" id="ARBA00000077"/>
    </source>
</evidence>
<dbReference type="SUPFAM" id="SSF53098">
    <property type="entry name" value="Ribonuclease H-like"/>
    <property type="match status" value="1"/>
</dbReference>
<dbReference type="PROSITE" id="PS50879">
    <property type="entry name" value="RNASE_H_1"/>
    <property type="match status" value="1"/>
</dbReference>
<keyword evidence="7" id="KW-0378">Hydrolase</keyword>
<keyword evidence="4" id="KW-0540">Nuclease</keyword>
<comment type="similarity">
    <text evidence="2">Belongs to the RNase H family.</text>
</comment>
<protein>
    <recommendedName>
        <fullName evidence="3">ribonuclease H</fullName>
        <ecNumber evidence="3">3.1.26.4</ecNumber>
    </recommendedName>
</protein>
<keyword evidence="6" id="KW-0255">Endonuclease</keyword>
<evidence type="ECO:0000256" key="3">
    <source>
        <dbReference type="ARBA" id="ARBA00012180"/>
    </source>
</evidence>
<evidence type="ECO:0000256" key="6">
    <source>
        <dbReference type="ARBA" id="ARBA00022759"/>
    </source>
</evidence>
<sequence length="308" mass="33548">MPVSHQSFSDVASWFEDAEDKDCDKHDTETPLHSSRSNEVFVGGVVVIFTDGACRNNQDARFRRAGYGAYLSDGNPLNVSAPLTGWAQTNNRAELMAVIAAVGADSRTMEIRSDSKYVVNGIHRGFARQQATGWRGVHNADLWQLLDAALAARAHDSFRIVKVRGHVLQLHVQKGLATQEDRLGNNAADDLATKGADRHKADPKELQDARCKRALAISVQHMMVEILAARTQASQLLAVPSREDSSSTVPALAQAVLSILMTAVMTMLSSSPMTSTSCSHGRLLHLLRVLTRRALHGLSLALRAVREP</sequence>
<dbReference type="InterPro" id="IPR002156">
    <property type="entry name" value="RNaseH_domain"/>
</dbReference>
<gene>
    <name evidence="9" type="ORF">PGLA1383_LOCUS21505</name>
</gene>
<keyword evidence="5" id="KW-0479">Metal-binding</keyword>
<name>A0A813EW83_POLGL</name>
<dbReference type="GO" id="GO:0043137">
    <property type="term" value="P:DNA replication, removal of RNA primer"/>
    <property type="evidence" value="ECO:0007669"/>
    <property type="project" value="TreeGrafter"/>
</dbReference>
<evidence type="ECO:0000256" key="7">
    <source>
        <dbReference type="ARBA" id="ARBA00022801"/>
    </source>
</evidence>
<evidence type="ECO:0000313" key="9">
    <source>
        <dbReference type="EMBL" id="CAE8603291.1"/>
    </source>
</evidence>
<evidence type="ECO:0000256" key="2">
    <source>
        <dbReference type="ARBA" id="ARBA00005300"/>
    </source>
</evidence>
<dbReference type="InterPro" id="IPR050092">
    <property type="entry name" value="RNase_H"/>
</dbReference>
<dbReference type="Pfam" id="PF00075">
    <property type="entry name" value="RNase_H"/>
    <property type="match status" value="1"/>
</dbReference>
<dbReference type="CDD" id="cd09280">
    <property type="entry name" value="RNase_HI_eukaryote_like"/>
    <property type="match status" value="1"/>
</dbReference>
<evidence type="ECO:0000313" key="10">
    <source>
        <dbReference type="Proteomes" id="UP000654075"/>
    </source>
</evidence>
<dbReference type="InterPro" id="IPR036397">
    <property type="entry name" value="RNaseH_sf"/>
</dbReference>
<dbReference type="EC" id="3.1.26.4" evidence="3"/>
<evidence type="ECO:0000259" key="8">
    <source>
        <dbReference type="PROSITE" id="PS50879"/>
    </source>
</evidence>
<dbReference type="GO" id="GO:0004523">
    <property type="term" value="F:RNA-DNA hybrid ribonuclease activity"/>
    <property type="evidence" value="ECO:0007669"/>
    <property type="project" value="UniProtKB-EC"/>
</dbReference>
<proteinExistence type="inferred from homology"/>
<dbReference type="AlphaFoldDB" id="A0A813EW83"/>
<accession>A0A813EW83</accession>
<feature type="domain" description="RNase H type-1" evidence="8">
    <location>
        <begin position="42"/>
        <end position="197"/>
    </location>
</feature>
<dbReference type="EMBL" id="CAJNNV010015202">
    <property type="protein sequence ID" value="CAE8603291.1"/>
    <property type="molecule type" value="Genomic_DNA"/>
</dbReference>
<dbReference type="Proteomes" id="UP000654075">
    <property type="component" value="Unassembled WGS sequence"/>
</dbReference>
<dbReference type="GO" id="GO:0003676">
    <property type="term" value="F:nucleic acid binding"/>
    <property type="evidence" value="ECO:0007669"/>
    <property type="project" value="InterPro"/>
</dbReference>
<comment type="caution">
    <text evidence="9">The sequence shown here is derived from an EMBL/GenBank/DDBJ whole genome shotgun (WGS) entry which is preliminary data.</text>
</comment>
<evidence type="ECO:0000256" key="4">
    <source>
        <dbReference type="ARBA" id="ARBA00022722"/>
    </source>
</evidence>
<dbReference type="OrthoDB" id="245563at2759"/>
<comment type="catalytic activity">
    <reaction evidence="1">
        <text>Endonucleolytic cleavage to 5'-phosphomonoester.</text>
        <dbReference type="EC" id="3.1.26.4"/>
    </reaction>
</comment>
<dbReference type="Gene3D" id="3.30.420.10">
    <property type="entry name" value="Ribonuclease H-like superfamily/Ribonuclease H"/>
    <property type="match status" value="1"/>
</dbReference>
<dbReference type="PANTHER" id="PTHR10642">
    <property type="entry name" value="RIBONUCLEASE H1"/>
    <property type="match status" value="1"/>
</dbReference>
<reference evidence="9" key="1">
    <citation type="submission" date="2021-02" db="EMBL/GenBank/DDBJ databases">
        <authorList>
            <person name="Dougan E. K."/>
            <person name="Rhodes N."/>
            <person name="Thang M."/>
            <person name="Chan C."/>
        </authorList>
    </citation>
    <scope>NUCLEOTIDE SEQUENCE</scope>
</reference>
<organism evidence="9 10">
    <name type="scientific">Polarella glacialis</name>
    <name type="common">Dinoflagellate</name>
    <dbReference type="NCBI Taxonomy" id="89957"/>
    <lineage>
        <taxon>Eukaryota</taxon>
        <taxon>Sar</taxon>
        <taxon>Alveolata</taxon>
        <taxon>Dinophyceae</taxon>
        <taxon>Suessiales</taxon>
        <taxon>Suessiaceae</taxon>
        <taxon>Polarella</taxon>
    </lineage>
</organism>
<dbReference type="GO" id="GO:0046872">
    <property type="term" value="F:metal ion binding"/>
    <property type="evidence" value="ECO:0007669"/>
    <property type="project" value="UniProtKB-KW"/>
</dbReference>
<evidence type="ECO:0000256" key="5">
    <source>
        <dbReference type="ARBA" id="ARBA00022723"/>
    </source>
</evidence>
<keyword evidence="10" id="KW-1185">Reference proteome</keyword>